<name>A0A7W9FAK1_9CAUL</name>
<keyword evidence="4" id="KW-0378">Hydrolase</keyword>
<keyword evidence="2" id="KW-1133">Transmembrane helix</keyword>
<dbReference type="GO" id="GO:0050380">
    <property type="term" value="F:undecaprenyl-diphosphatase activity"/>
    <property type="evidence" value="ECO:0007669"/>
    <property type="project" value="UniProtKB-EC"/>
</dbReference>
<feature type="transmembrane region" description="Helical" evidence="2">
    <location>
        <begin position="173"/>
        <end position="195"/>
    </location>
</feature>
<feature type="transmembrane region" description="Helical" evidence="2">
    <location>
        <begin position="74"/>
        <end position="95"/>
    </location>
</feature>
<dbReference type="AlphaFoldDB" id="A0A7W9FAK1"/>
<dbReference type="Gene3D" id="1.20.144.10">
    <property type="entry name" value="Phosphatidic acid phosphatase type 2/haloperoxidase"/>
    <property type="match status" value="2"/>
</dbReference>
<feature type="transmembrane region" description="Helical" evidence="2">
    <location>
        <begin position="104"/>
        <end position="124"/>
    </location>
</feature>
<reference evidence="4 5" key="1">
    <citation type="submission" date="2020-08" db="EMBL/GenBank/DDBJ databases">
        <title>Genomic Encyclopedia of Type Strains, Phase IV (KMG-IV): sequencing the most valuable type-strain genomes for metagenomic binning, comparative biology and taxonomic classification.</title>
        <authorList>
            <person name="Goeker M."/>
        </authorList>
    </citation>
    <scope>NUCLEOTIDE SEQUENCE [LARGE SCALE GENOMIC DNA]</scope>
    <source>
        <strain evidence="4 5">DSM 4731</strain>
    </source>
</reference>
<dbReference type="Pfam" id="PF01569">
    <property type="entry name" value="PAP2"/>
    <property type="match status" value="1"/>
</dbReference>
<accession>A0A7W9FAK1</accession>
<dbReference type="Proteomes" id="UP000527324">
    <property type="component" value="Unassembled WGS sequence"/>
</dbReference>
<gene>
    <name evidence="4" type="ORF">GGQ93_001858</name>
</gene>
<feature type="region of interest" description="Disordered" evidence="1">
    <location>
        <begin position="231"/>
        <end position="251"/>
    </location>
</feature>
<dbReference type="SMART" id="SM00014">
    <property type="entry name" value="acidPPc"/>
    <property type="match status" value="1"/>
</dbReference>
<keyword evidence="2" id="KW-0472">Membrane</keyword>
<evidence type="ECO:0000256" key="2">
    <source>
        <dbReference type="SAM" id="Phobius"/>
    </source>
</evidence>
<feature type="transmembrane region" description="Helical" evidence="2">
    <location>
        <begin position="144"/>
        <end position="166"/>
    </location>
</feature>
<dbReference type="PANTHER" id="PTHR14969">
    <property type="entry name" value="SPHINGOSINE-1-PHOSPHATE PHOSPHOHYDROLASE"/>
    <property type="match status" value="1"/>
</dbReference>
<organism evidence="4 5">
    <name type="scientific">Brevundimonas aurantiaca</name>
    <dbReference type="NCBI Taxonomy" id="74316"/>
    <lineage>
        <taxon>Bacteria</taxon>
        <taxon>Pseudomonadati</taxon>
        <taxon>Pseudomonadota</taxon>
        <taxon>Alphaproteobacteria</taxon>
        <taxon>Caulobacterales</taxon>
        <taxon>Caulobacteraceae</taxon>
        <taxon>Brevundimonas</taxon>
    </lineage>
</organism>
<dbReference type="PANTHER" id="PTHR14969:SF13">
    <property type="entry name" value="AT30094P"/>
    <property type="match status" value="1"/>
</dbReference>
<evidence type="ECO:0000256" key="1">
    <source>
        <dbReference type="SAM" id="MobiDB-lite"/>
    </source>
</evidence>
<sequence length="251" mass="27339">MIRLLTVARAETAALTALFVAALGVTAFVEIADDMTEADGQSFDRQVLGLMRPYADDPGRPWGPWWLKEAAADLTSLGGISVLGLFALIVVLFLLSQRKWLSSLLLVLGLTGGVMLSEGLKAVFERERPPQALQAVETINASFPSGHALLATVFYLSVAVMLTRAFPRRRFKIFVLGVGMVMALLVGLTRIYLGAHWATDVFAGWAVGSAWAMLLWLVAYGVARWQKRRRAPLQDEPSPTADETPGDPTKV</sequence>
<keyword evidence="5" id="KW-1185">Reference proteome</keyword>
<dbReference type="InterPro" id="IPR000326">
    <property type="entry name" value="PAP2/HPO"/>
</dbReference>
<evidence type="ECO:0000313" key="4">
    <source>
        <dbReference type="EMBL" id="MBB5740144.1"/>
    </source>
</evidence>
<evidence type="ECO:0000259" key="3">
    <source>
        <dbReference type="SMART" id="SM00014"/>
    </source>
</evidence>
<feature type="domain" description="Phosphatidic acid phosphatase type 2/haloperoxidase" evidence="3">
    <location>
        <begin position="101"/>
        <end position="216"/>
    </location>
</feature>
<dbReference type="SUPFAM" id="SSF48317">
    <property type="entry name" value="Acid phosphatase/Vanadium-dependent haloperoxidase"/>
    <property type="match status" value="1"/>
</dbReference>
<dbReference type="CDD" id="cd03392">
    <property type="entry name" value="PAP2_like_2"/>
    <property type="match status" value="1"/>
</dbReference>
<dbReference type="InterPro" id="IPR036938">
    <property type="entry name" value="PAP2/HPO_sf"/>
</dbReference>
<keyword evidence="2" id="KW-0812">Transmembrane</keyword>
<protein>
    <submittedName>
        <fullName evidence="4">Undecaprenyl-diphosphatase</fullName>
        <ecNumber evidence="4">3.6.1.27</ecNumber>
    </submittedName>
</protein>
<dbReference type="EC" id="3.6.1.27" evidence="4"/>
<feature type="transmembrane region" description="Helical" evidence="2">
    <location>
        <begin position="201"/>
        <end position="223"/>
    </location>
</feature>
<dbReference type="RefSeq" id="WP_224764247.1">
    <property type="nucleotide sequence ID" value="NZ_CAJFZW010000001.1"/>
</dbReference>
<dbReference type="EMBL" id="JACHOQ010000003">
    <property type="protein sequence ID" value="MBB5740144.1"/>
    <property type="molecule type" value="Genomic_DNA"/>
</dbReference>
<evidence type="ECO:0000313" key="5">
    <source>
        <dbReference type="Proteomes" id="UP000527324"/>
    </source>
</evidence>
<proteinExistence type="predicted"/>
<comment type="caution">
    <text evidence="4">The sequence shown here is derived from an EMBL/GenBank/DDBJ whole genome shotgun (WGS) entry which is preliminary data.</text>
</comment>